<keyword evidence="1" id="KW-0175">Coiled coil</keyword>
<organism evidence="3 4">
    <name type="scientific">Phrynocephalus forsythii</name>
    <dbReference type="NCBI Taxonomy" id="171643"/>
    <lineage>
        <taxon>Eukaryota</taxon>
        <taxon>Metazoa</taxon>
        <taxon>Chordata</taxon>
        <taxon>Craniata</taxon>
        <taxon>Vertebrata</taxon>
        <taxon>Euteleostomi</taxon>
        <taxon>Lepidosauria</taxon>
        <taxon>Squamata</taxon>
        <taxon>Bifurcata</taxon>
        <taxon>Unidentata</taxon>
        <taxon>Episquamata</taxon>
        <taxon>Toxicofera</taxon>
        <taxon>Iguania</taxon>
        <taxon>Acrodonta</taxon>
        <taxon>Agamidae</taxon>
        <taxon>Agaminae</taxon>
        <taxon>Phrynocephalus</taxon>
    </lineage>
</organism>
<dbReference type="Proteomes" id="UP001142489">
    <property type="component" value="Unassembled WGS sequence"/>
</dbReference>
<feature type="transmembrane region" description="Helical" evidence="2">
    <location>
        <begin position="183"/>
        <end position="207"/>
    </location>
</feature>
<dbReference type="AlphaFoldDB" id="A0A9Q0Y521"/>
<evidence type="ECO:0000313" key="3">
    <source>
        <dbReference type="EMBL" id="KAJ7344350.1"/>
    </source>
</evidence>
<proteinExistence type="predicted"/>
<name>A0A9Q0Y521_9SAUR</name>
<evidence type="ECO:0000256" key="2">
    <source>
        <dbReference type="SAM" id="Phobius"/>
    </source>
</evidence>
<evidence type="ECO:0000313" key="4">
    <source>
        <dbReference type="Proteomes" id="UP001142489"/>
    </source>
</evidence>
<keyword evidence="4" id="KW-1185">Reference proteome</keyword>
<protein>
    <submittedName>
        <fullName evidence="3">Uncharacterized protein</fullName>
    </submittedName>
</protein>
<dbReference type="EMBL" id="JAPFRF010000001">
    <property type="protein sequence ID" value="KAJ7344350.1"/>
    <property type="molecule type" value="Genomic_DNA"/>
</dbReference>
<reference evidence="3" key="1">
    <citation type="journal article" date="2023" name="DNA Res.">
        <title>Chromosome-level genome assembly of Phrynocephalus forsythii using third-generation DNA sequencing and Hi-C analysis.</title>
        <authorList>
            <person name="Qi Y."/>
            <person name="Zhao W."/>
            <person name="Zhao Y."/>
            <person name="Niu C."/>
            <person name="Cao S."/>
            <person name="Zhang Y."/>
        </authorList>
    </citation>
    <scope>NUCLEOTIDE SEQUENCE</scope>
    <source>
        <tissue evidence="3">Muscle</tissue>
    </source>
</reference>
<sequence length="247" mass="28628">MSMKDNYSANDLIRRLKDKSHSLRQWSEDLEKEAEVVMDLIKQKEEQIQKLEIDNKNLEKINESLSLGIKEKPFKVFPHPVLKAKKEKSITFKTASETEKVIGYQFRDSVEAFSGTKAAQESHEWDLKDQPTTLMPQTLVLPAEDQGCAERMPMLQEGEETNTAKELHVRREPLKFIHCPWDLLKILLVTLLSFGFCTASTLAYVYFFNSNFIAHRLPVLFNDHDLAELTQYFSPYLAWENDGLLPF</sequence>
<accession>A0A9Q0Y521</accession>
<keyword evidence="2" id="KW-0812">Transmembrane</keyword>
<keyword evidence="2" id="KW-1133">Transmembrane helix</keyword>
<keyword evidence="2" id="KW-0472">Membrane</keyword>
<feature type="coiled-coil region" evidence="1">
    <location>
        <begin position="27"/>
        <end position="68"/>
    </location>
</feature>
<comment type="caution">
    <text evidence="3">The sequence shown here is derived from an EMBL/GenBank/DDBJ whole genome shotgun (WGS) entry which is preliminary data.</text>
</comment>
<gene>
    <name evidence="3" type="ORF">JRQ81_000300</name>
</gene>
<evidence type="ECO:0000256" key="1">
    <source>
        <dbReference type="SAM" id="Coils"/>
    </source>
</evidence>